<comment type="caution">
    <text evidence="7">The sequence shown here is derived from an EMBL/GenBank/DDBJ whole genome shotgun (WGS) entry which is preliminary data.</text>
</comment>
<name>A0A918LX18_9ACTN</name>
<comment type="similarity">
    <text evidence="1">Belongs to the sigma-70 factor family. ECF subfamily.</text>
</comment>
<dbReference type="Pfam" id="PF04542">
    <property type="entry name" value="Sigma70_r2"/>
    <property type="match status" value="1"/>
</dbReference>
<protein>
    <recommendedName>
        <fullName evidence="9">RNA polymerase sigma factor</fullName>
    </recommendedName>
</protein>
<dbReference type="InterPro" id="IPR014284">
    <property type="entry name" value="RNA_pol_sigma-70_dom"/>
</dbReference>
<dbReference type="SUPFAM" id="SSF88946">
    <property type="entry name" value="Sigma2 domain of RNA polymerase sigma factors"/>
    <property type="match status" value="1"/>
</dbReference>
<dbReference type="PANTHER" id="PTHR43133">
    <property type="entry name" value="RNA POLYMERASE ECF-TYPE SIGMA FACTO"/>
    <property type="match status" value="1"/>
</dbReference>
<dbReference type="InterPro" id="IPR013324">
    <property type="entry name" value="RNA_pol_sigma_r3/r4-like"/>
</dbReference>
<dbReference type="EMBL" id="BMSA01000014">
    <property type="protein sequence ID" value="GGT64902.1"/>
    <property type="molecule type" value="Genomic_DNA"/>
</dbReference>
<dbReference type="Gene3D" id="1.10.10.10">
    <property type="entry name" value="Winged helix-like DNA-binding domain superfamily/Winged helix DNA-binding domain"/>
    <property type="match status" value="1"/>
</dbReference>
<dbReference type="Proteomes" id="UP000646776">
    <property type="component" value="Unassembled WGS sequence"/>
</dbReference>
<dbReference type="SUPFAM" id="SSF88659">
    <property type="entry name" value="Sigma3 and sigma4 domains of RNA polymerase sigma factors"/>
    <property type="match status" value="1"/>
</dbReference>
<sequence length="248" mass="27357">MVRVGGVRRRVPPFSGPGVTYVTGTRSSKSAVLSVTTDMRTRVRTGDPDAFAELFDAYARVVYNHAFRLTADWSVAEDVMSATFMEAWRRRTSVEAEGGSLRPWLLGIATNVARSQYRSNRRYRTAAAAAAAAGAAEEQVADHAEETAGRLDDRRRISATLTALGSLRRPEREVLVLCLCEGMEYAEAARTLGVPVGTVRSRLSRARGRLRKLADAELARKKREPVHPNRQITGDHGYVIRSAQEGNR</sequence>
<dbReference type="InterPro" id="IPR036388">
    <property type="entry name" value="WH-like_DNA-bd_sf"/>
</dbReference>
<organism evidence="7 8">
    <name type="scientific">Streptomyces phaeofaciens</name>
    <dbReference type="NCBI Taxonomy" id="68254"/>
    <lineage>
        <taxon>Bacteria</taxon>
        <taxon>Bacillati</taxon>
        <taxon>Actinomycetota</taxon>
        <taxon>Actinomycetes</taxon>
        <taxon>Kitasatosporales</taxon>
        <taxon>Streptomycetaceae</taxon>
        <taxon>Streptomyces</taxon>
    </lineage>
</organism>
<dbReference type="Gene3D" id="1.10.1740.10">
    <property type="match status" value="1"/>
</dbReference>
<evidence type="ECO:0000259" key="6">
    <source>
        <dbReference type="Pfam" id="PF08281"/>
    </source>
</evidence>
<keyword evidence="2" id="KW-0805">Transcription regulation</keyword>
<dbReference type="InterPro" id="IPR039425">
    <property type="entry name" value="RNA_pol_sigma-70-like"/>
</dbReference>
<evidence type="ECO:0000256" key="3">
    <source>
        <dbReference type="ARBA" id="ARBA00023082"/>
    </source>
</evidence>
<dbReference type="AlphaFoldDB" id="A0A918LX18"/>
<feature type="domain" description="RNA polymerase sigma factor 70 region 4 type 2" evidence="6">
    <location>
        <begin position="161"/>
        <end position="210"/>
    </location>
</feature>
<reference evidence="7" key="1">
    <citation type="journal article" date="2014" name="Int. J. Syst. Evol. Microbiol.">
        <title>Complete genome sequence of Corynebacterium casei LMG S-19264T (=DSM 44701T), isolated from a smear-ripened cheese.</title>
        <authorList>
            <consortium name="US DOE Joint Genome Institute (JGI-PGF)"/>
            <person name="Walter F."/>
            <person name="Albersmeier A."/>
            <person name="Kalinowski J."/>
            <person name="Ruckert C."/>
        </authorList>
    </citation>
    <scope>NUCLEOTIDE SEQUENCE</scope>
    <source>
        <strain evidence="7">JCM 4125</strain>
    </source>
</reference>
<feature type="domain" description="RNA polymerase sigma-70 region 2" evidence="5">
    <location>
        <begin position="54"/>
        <end position="122"/>
    </location>
</feature>
<evidence type="ECO:0000256" key="1">
    <source>
        <dbReference type="ARBA" id="ARBA00010641"/>
    </source>
</evidence>
<dbReference type="NCBIfam" id="TIGR02937">
    <property type="entry name" value="sigma70-ECF"/>
    <property type="match status" value="1"/>
</dbReference>
<dbReference type="InterPro" id="IPR013249">
    <property type="entry name" value="RNA_pol_sigma70_r4_t2"/>
</dbReference>
<dbReference type="GO" id="GO:0006352">
    <property type="term" value="P:DNA-templated transcription initiation"/>
    <property type="evidence" value="ECO:0007669"/>
    <property type="project" value="InterPro"/>
</dbReference>
<dbReference type="CDD" id="cd06171">
    <property type="entry name" value="Sigma70_r4"/>
    <property type="match status" value="1"/>
</dbReference>
<proteinExistence type="inferred from homology"/>
<keyword evidence="8" id="KW-1185">Reference proteome</keyword>
<gene>
    <name evidence="7" type="ORF">GCM10010226_48420</name>
</gene>
<dbReference type="InterPro" id="IPR013325">
    <property type="entry name" value="RNA_pol_sigma_r2"/>
</dbReference>
<dbReference type="PANTHER" id="PTHR43133:SF25">
    <property type="entry name" value="RNA POLYMERASE SIGMA FACTOR RFAY-RELATED"/>
    <property type="match status" value="1"/>
</dbReference>
<evidence type="ECO:0000313" key="7">
    <source>
        <dbReference type="EMBL" id="GGT64902.1"/>
    </source>
</evidence>
<evidence type="ECO:0000256" key="2">
    <source>
        <dbReference type="ARBA" id="ARBA00023015"/>
    </source>
</evidence>
<dbReference type="Pfam" id="PF08281">
    <property type="entry name" value="Sigma70_r4_2"/>
    <property type="match status" value="1"/>
</dbReference>
<dbReference type="InterPro" id="IPR007627">
    <property type="entry name" value="RNA_pol_sigma70_r2"/>
</dbReference>
<evidence type="ECO:0000313" key="8">
    <source>
        <dbReference type="Proteomes" id="UP000646776"/>
    </source>
</evidence>
<reference evidence="7" key="2">
    <citation type="submission" date="2020-09" db="EMBL/GenBank/DDBJ databases">
        <authorList>
            <person name="Sun Q."/>
            <person name="Ohkuma M."/>
        </authorList>
    </citation>
    <scope>NUCLEOTIDE SEQUENCE</scope>
    <source>
        <strain evidence="7">JCM 4125</strain>
    </source>
</reference>
<accession>A0A918LX18</accession>
<keyword evidence="3" id="KW-0731">Sigma factor</keyword>
<dbReference type="GO" id="GO:0016987">
    <property type="term" value="F:sigma factor activity"/>
    <property type="evidence" value="ECO:0007669"/>
    <property type="project" value="UniProtKB-KW"/>
</dbReference>
<evidence type="ECO:0000259" key="5">
    <source>
        <dbReference type="Pfam" id="PF04542"/>
    </source>
</evidence>
<evidence type="ECO:0008006" key="9">
    <source>
        <dbReference type="Google" id="ProtNLM"/>
    </source>
</evidence>
<dbReference type="GO" id="GO:0003677">
    <property type="term" value="F:DNA binding"/>
    <property type="evidence" value="ECO:0007669"/>
    <property type="project" value="InterPro"/>
</dbReference>
<evidence type="ECO:0000256" key="4">
    <source>
        <dbReference type="ARBA" id="ARBA00023163"/>
    </source>
</evidence>
<keyword evidence="4" id="KW-0804">Transcription</keyword>